<comment type="caution">
    <text evidence="1">The sequence shown here is derived from an EMBL/GenBank/DDBJ whole genome shotgun (WGS) entry which is preliminary data.</text>
</comment>
<dbReference type="AlphaFoldDB" id="A0AAD9UR71"/>
<accession>A0AAD9UR71</accession>
<reference evidence="1" key="2">
    <citation type="journal article" date="2023" name="Science">
        <title>Genomic signatures of disease resistance in endangered staghorn corals.</title>
        <authorList>
            <person name="Vollmer S.V."/>
            <person name="Selwyn J.D."/>
            <person name="Despard B.A."/>
            <person name="Roesel C.L."/>
        </authorList>
    </citation>
    <scope>NUCLEOTIDE SEQUENCE</scope>
    <source>
        <strain evidence="1">K2</strain>
    </source>
</reference>
<gene>
    <name evidence="1" type="ORF">P5673_033345</name>
</gene>
<organism evidence="1 2">
    <name type="scientific">Acropora cervicornis</name>
    <name type="common">Staghorn coral</name>
    <dbReference type="NCBI Taxonomy" id="6130"/>
    <lineage>
        <taxon>Eukaryota</taxon>
        <taxon>Metazoa</taxon>
        <taxon>Cnidaria</taxon>
        <taxon>Anthozoa</taxon>
        <taxon>Hexacorallia</taxon>
        <taxon>Scleractinia</taxon>
        <taxon>Astrocoeniina</taxon>
        <taxon>Acroporidae</taxon>
        <taxon>Acropora</taxon>
    </lineage>
</organism>
<evidence type="ECO:0000313" key="2">
    <source>
        <dbReference type="Proteomes" id="UP001249851"/>
    </source>
</evidence>
<evidence type="ECO:0000313" key="1">
    <source>
        <dbReference type="EMBL" id="KAK2546916.1"/>
    </source>
</evidence>
<keyword evidence="2" id="KW-1185">Reference proteome</keyword>
<protein>
    <submittedName>
        <fullName evidence="1">Uncharacterized protein</fullName>
    </submittedName>
</protein>
<sequence>MSNKLQWLALTKQVKHEALLHNFKPMYYIDQRETIQLWAKVIPEDWQDNRLIGSQSNTDFLAFNLTSWEIYSETQGIGVTTRDVNAVIKLPGNINRLSESPVEVSFAIKTFSEDSACNTLKAGSFKFILFNNVSFSPASFRADCNHE</sequence>
<dbReference type="EMBL" id="JARQWQ010000243">
    <property type="protein sequence ID" value="KAK2546916.1"/>
    <property type="molecule type" value="Genomic_DNA"/>
</dbReference>
<proteinExistence type="predicted"/>
<name>A0AAD9UR71_ACRCE</name>
<reference evidence="1" key="1">
    <citation type="journal article" date="2023" name="G3 (Bethesda)">
        <title>Whole genome assembly and annotation of the endangered Caribbean coral Acropora cervicornis.</title>
        <authorList>
            <person name="Selwyn J.D."/>
            <person name="Vollmer S.V."/>
        </authorList>
    </citation>
    <scope>NUCLEOTIDE SEQUENCE</scope>
    <source>
        <strain evidence="1">K2</strain>
    </source>
</reference>
<dbReference type="Proteomes" id="UP001249851">
    <property type="component" value="Unassembled WGS sequence"/>
</dbReference>